<protein>
    <submittedName>
        <fullName evidence="1">Uncharacterized protein</fullName>
    </submittedName>
</protein>
<organism evidence="1 2">
    <name type="scientific">Bifidobacterium dentium</name>
    <dbReference type="NCBI Taxonomy" id="1689"/>
    <lineage>
        <taxon>Bacteria</taxon>
        <taxon>Bacillati</taxon>
        <taxon>Actinomycetota</taxon>
        <taxon>Actinomycetes</taxon>
        <taxon>Bifidobacteriales</taxon>
        <taxon>Bifidobacteriaceae</taxon>
        <taxon>Bifidobacterium</taxon>
    </lineage>
</organism>
<dbReference type="EMBL" id="WDPD01000005">
    <property type="protein sequence ID" value="KAB7460656.1"/>
    <property type="molecule type" value="Genomic_DNA"/>
</dbReference>
<reference evidence="1 2" key="1">
    <citation type="journal article" date="2019" name="Nat. Med.">
        <title>A library of human gut bacterial isolates paired with longitudinal multiomics data enables mechanistic microbiome research.</title>
        <authorList>
            <person name="Poyet M."/>
            <person name="Groussin M."/>
            <person name="Gibbons S.M."/>
            <person name="Avila-Pacheco J."/>
            <person name="Jiang X."/>
            <person name="Kearney S.M."/>
            <person name="Perrotta A.R."/>
            <person name="Berdy B."/>
            <person name="Zhao S."/>
            <person name="Lieberman T.D."/>
            <person name="Swanson P.K."/>
            <person name="Smith M."/>
            <person name="Roesemann S."/>
            <person name="Alexander J.E."/>
            <person name="Rich S.A."/>
            <person name="Livny J."/>
            <person name="Vlamakis H."/>
            <person name="Clish C."/>
            <person name="Bullock K."/>
            <person name="Deik A."/>
            <person name="Scott J."/>
            <person name="Pierce K.A."/>
            <person name="Xavier R.J."/>
            <person name="Alm E.J."/>
        </authorList>
    </citation>
    <scope>NUCLEOTIDE SEQUENCE [LARGE SCALE GENOMIC DNA]</scope>
    <source>
        <strain evidence="1 2">BIOML-A2</strain>
    </source>
</reference>
<sequence>MSEIDIEDVDNPEFRRFARVVVECDGAGFITRVNHSDFHGNAVSHDVETMAGSKTMLHKNLPPDKVHTVYR</sequence>
<gene>
    <name evidence="1" type="ORF">GBB04_06225</name>
</gene>
<name>A0A7J5THH1_9BIFI</name>
<evidence type="ECO:0000313" key="2">
    <source>
        <dbReference type="Proteomes" id="UP000429211"/>
    </source>
</evidence>
<proteinExistence type="predicted"/>
<dbReference type="Proteomes" id="UP000429211">
    <property type="component" value="Unassembled WGS sequence"/>
</dbReference>
<evidence type="ECO:0000313" key="1">
    <source>
        <dbReference type="EMBL" id="KAB7460656.1"/>
    </source>
</evidence>
<dbReference type="AlphaFoldDB" id="A0A7J5THH1"/>
<dbReference type="RefSeq" id="WP_034521555.1">
    <property type="nucleotide sequence ID" value="NZ_CACRSP010000003.1"/>
</dbReference>
<accession>A0A7J5THH1</accession>
<comment type="caution">
    <text evidence="1">The sequence shown here is derived from an EMBL/GenBank/DDBJ whole genome shotgun (WGS) entry which is preliminary data.</text>
</comment>